<keyword evidence="1" id="KW-0479">Metal-binding</keyword>
<feature type="region of interest" description="Disordered" evidence="9">
    <location>
        <begin position="675"/>
        <end position="723"/>
    </location>
</feature>
<proteinExistence type="predicted"/>
<dbReference type="PROSITE" id="PS50090">
    <property type="entry name" value="MYB_LIKE"/>
    <property type="match status" value="1"/>
</dbReference>
<dbReference type="InterPro" id="IPR036388">
    <property type="entry name" value="WH-like_DNA-bd_sf"/>
</dbReference>
<reference evidence="14" key="1">
    <citation type="submission" date="2014-09" db="EMBL/GenBank/DDBJ databases">
        <title>Genome sequence of the luminous mushroom Mycena chlorophos for searching fungal bioluminescence genes.</title>
        <authorList>
            <person name="Tanaka Y."/>
            <person name="Kasuga D."/>
            <person name="Oba Y."/>
            <person name="Hase S."/>
            <person name="Sato K."/>
            <person name="Oba Y."/>
            <person name="Sakakibara Y."/>
        </authorList>
    </citation>
    <scope>NUCLEOTIDE SEQUENCE</scope>
</reference>
<dbReference type="EMBL" id="DF849130">
    <property type="protein sequence ID" value="GAT55765.1"/>
    <property type="molecule type" value="Genomic_DNA"/>
</dbReference>
<evidence type="ECO:0000256" key="3">
    <source>
        <dbReference type="ARBA" id="ARBA00022833"/>
    </source>
</evidence>
<feature type="domain" description="SWIRM" evidence="11">
    <location>
        <begin position="110"/>
        <end position="207"/>
    </location>
</feature>
<keyword evidence="3" id="KW-0862">Zinc</keyword>
<dbReference type="InterPro" id="IPR017930">
    <property type="entry name" value="Myb_dom"/>
</dbReference>
<keyword evidence="6" id="KW-0804">Transcription</keyword>
<dbReference type="InterPro" id="IPR041984">
    <property type="entry name" value="Rsc8/Ssr1/Ssr2_ZZ"/>
</dbReference>
<dbReference type="InterPro" id="IPR032451">
    <property type="entry name" value="SMARCC_C"/>
</dbReference>
<feature type="domain" description="SANT" evidence="12">
    <location>
        <begin position="353"/>
        <end position="404"/>
    </location>
</feature>
<dbReference type="Gene3D" id="1.10.10.60">
    <property type="entry name" value="Homeodomain-like"/>
    <property type="match status" value="1"/>
</dbReference>
<dbReference type="Pfam" id="PF00249">
    <property type="entry name" value="Myb_DNA-binding"/>
    <property type="match status" value="1"/>
</dbReference>
<dbReference type="CDD" id="cd00167">
    <property type="entry name" value="SANT"/>
    <property type="match status" value="1"/>
</dbReference>
<gene>
    <name evidence="14" type="ORF">MCHLO_12494</name>
</gene>
<feature type="compositionally biased region" description="Basic and acidic residues" evidence="9">
    <location>
        <begin position="459"/>
        <end position="469"/>
    </location>
</feature>
<dbReference type="InterPro" id="IPR000433">
    <property type="entry name" value="Znf_ZZ"/>
</dbReference>
<keyword evidence="7" id="KW-0539">Nucleus</keyword>
<evidence type="ECO:0000259" key="10">
    <source>
        <dbReference type="PROSITE" id="PS50090"/>
    </source>
</evidence>
<feature type="domain" description="Myb-like" evidence="10">
    <location>
        <begin position="358"/>
        <end position="400"/>
    </location>
</feature>
<feature type="region of interest" description="Disordered" evidence="9">
    <location>
        <begin position="459"/>
        <end position="498"/>
    </location>
</feature>
<name>A0ABQ0LXH3_MYCCL</name>
<feature type="coiled-coil region" evidence="8">
    <location>
        <begin position="539"/>
        <end position="580"/>
    </location>
</feature>
<dbReference type="InterPro" id="IPR007526">
    <property type="entry name" value="SWIRM"/>
</dbReference>
<dbReference type="SMART" id="SM00291">
    <property type="entry name" value="ZnF_ZZ"/>
    <property type="match status" value="1"/>
</dbReference>
<sequence length="849" mass="92292">MESTERAASPDQGAIPVDLNTVPGKRNELEPIPSSDIANLHSEAWANRPENGGRVRQLKPDADDDDVSMGDDEGDSADDNDDEDPAQVEAARLRLEEQARKYLAAQTHEVIIPSYSAWFDMAKINTVETRALPEFFNSRNRSKTPAIYKDYRDFMINTYRLRPLEYLTVTACRRNLAGDVCAIMRVHAFLEQWGLINYQIDPDSRPAALSPPFTGHFRVVLDTPRGMQSLHPGTRPGNPGAAAVNGAKKPSALPASLELKSNIYQTSNKASRPIDAAEADKLANGVRDGSVNGTSRAPTTFSCDTCGADCTQTRYHSLKDQKFQLCAPCYLDGRFPSTMFSGDFVKLNTATAGPSDDWTDQETLLLLEAIEMYDDDWSQIEEHVQTRTAQQCITKFLQLDIEDPYLATEGSMGPLRYGRIPFEQADNPVMSVVAFLAGVVDPSVASEGAKTALQHLTEESKGAEAKADAAEESGAAEQSSGDAMAVDGPAKTKMTVPRSQAARAADLALKSSAKAAAALAETEDREIRSTLSSLIKLTLSKLELKMSQFEELEDILEEERRNLESARTALLNERLNLKKTIEHVRGELARNGGMNVMQVLSAPGAMGTMGQGPMAHDLGTLPIDATQDLSEVTAAFGHGVFKNSDGPGAGRLTASGFASSSCRSLPPLRTRLETAAAGAASAHLPHNASRSPPLEKKPEKRREMPGTDARRGQKANTAPHPVYPPCLRRAHNESGQLDACPVCTMHWTCRRSGCSTIPTGSSIALLNLRLRVGPSAAWRLPGTRPGLSLRVQGAWRANTALCLRLTELARSSNKHENYICEYCNTEPSVLTYRRLNEAHAASHPTCATW</sequence>
<feature type="region of interest" description="Disordered" evidence="9">
    <location>
        <begin position="1"/>
        <end position="85"/>
    </location>
</feature>
<dbReference type="Pfam" id="PF16495">
    <property type="entry name" value="SWIRM-assoc_1"/>
    <property type="match status" value="1"/>
</dbReference>
<evidence type="ECO:0000256" key="7">
    <source>
        <dbReference type="ARBA" id="ARBA00023242"/>
    </source>
</evidence>
<dbReference type="PROSITE" id="PS51293">
    <property type="entry name" value="SANT"/>
    <property type="match status" value="1"/>
</dbReference>
<dbReference type="InterPro" id="IPR017884">
    <property type="entry name" value="SANT_dom"/>
</dbReference>
<keyword evidence="15" id="KW-1185">Reference proteome</keyword>
<evidence type="ECO:0000256" key="6">
    <source>
        <dbReference type="ARBA" id="ARBA00023163"/>
    </source>
</evidence>
<dbReference type="InterPro" id="IPR001005">
    <property type="entry name" value="SANT/Myb"/>
</dbReference>
<dbReference type="Pfam" id="PF04433">
    <property type="entry name" value="SWIRM"/>
    <property type="match status" value="1"/>
</dbReference>
<keyword evidence="5" id="KW-0238">DNA-binding</keyword>
<evidence type="ECO:0000259" key="13">
    <source>
        <dbReference type="PROSITE" id="PS51294"/>
    </source>
</evidence>
<accession>A0ABQ0LXH3</accession>
<dbReference type="SMART" id="SM00717">
    <property type="entry name" value="SANT"/>
    <property type="match status" value="1"/>
</dbReference>
<dbReference type="PROSITE" id="PS50934">
    <property type="entry name" value="SWIRM"/>
    <property type="match status" value="1"/>
</dbReference>
<feature type="domain" description="HTH myb-type" evidence="13">
    <location>
        <begin position="358"/>
        <end position="392"/>
    </location>
</feature>
<evidence type="ECO:0000256" key="4">
    <source>
        <dbReference type="ARBA" id="ARBA00023015"/>
    </source>
</evidence>
<protein>
    <submittedName>
        <fullName evidence="14">SWI/SNF complex protein</fullName>
    </submittedName>
</protein>
<evidence type="ECO:0000256" key="1">
    <source>
        <dbReference type="ARBA" id="ARBA00022723"/>
    </source>
</evidence>
<dbReference type="PANTHER" id="PTHR12802">
    <property type="entry name" value="SWI/SNF COMPLEX-RELATED"/>
    <property type="match status" value="1"/>
</dbReference>
<dbReference type="CDD" id="cd02336">
    <property type="entry name" value="ZZ_RSC8"/>
    <property type="match status" value="1"/>
</dbReference>
<dbReference type="Gene3D" id="1.10.10.10">
    <property type="entry name" value="Winged helix-like DNA-binding domain superfamily/Winged helix DNA-binding domain"/>
    <property type="match status" value="1"/>
</dbReference>
<keyword evidence="8" id="KW-0175">Coiled coil</keyword>
<evidence type="ECO:0000256" key="9">
    <source>
        <dbReference type="SAM" id="MobiDB-lite"/>
    </source>
</evidence>
<dbReference type="PROSITE" id="PS51294">
    <property type="entry name" value="HTH_MYB"/>
    <property type="match status" value="1"/>
</dbReference>
<evidence type="ECO:0000256" key="5">
    <source>
        <dbReference type="ARBA" id="ARBA00023125"/>
    </source>
</evidence>
<feature type="compositionally biased region" description="Low complexity" evidence="9">
    <location>
        <begin position="472"/>
        <end position="483"/>
    </location>
</feature>
<keyword evidence="2" id="KW-0863">Zinc-finger</keyword>
<dbReference type="InterPro" id="IPR009057">
    <property type="entry name" value="Homeodomain-like_sf"/>
</dbReference>
<evidence type="ECO:0000259" key="11">
    <source>
        <dbReference type="PROSITE" id="PS50934"/>
    </source>
</evidence>
<evidence type="ECO:0000256" key="8">
    <source>
        <dbReference type="SAM" id="Coils"/>
    </source>
</evidence>
<evidence type="ECO:0000313" key="15">
    <source>
        <dbReference type="Proteomes" id="UP000815677"/>
    </source>
</evidence>
<organism evidence="14 15">
    <name type="scientific">Mycena chlorophos</name>
    <name type="common">Agaric fungus</name>
    <name type="synonym">Agaricus chlorophos</name>
    <dbReference type="NCBI Taxonomy" id="658473"/>
    <lineage>
        <taxon>Eukaryota</taxon>
        <taxon>Fungi</taxon>
        <taxon>Dikarya</taxon>
        <taxon>Basidiomycota</taxon>
        <taxon>Agaricomycotina</taxon>
        <taxon>Agaricomycetes</taxon>
        <taxon>Agaricomycetidae</taxon>
        <taxon>Agaricales</taxon>
        <taxon>Marasmiineae</taxon>
        <taxon>Mycenaceae</taxon>
        <taxon>Mycena</taxon>
    </lineage>
</organism>
<feature type="compositionally biased region" description="Basic and acidic residues" evidence="9">
    <location>
        <begin position="693"/>
        <end position="711"/>
    </location>
</feature>
<evidence type="ECO:0000259" key="12">
    <source>
        <dbReference type="PROSITE" id="PS51293"/>
    </source>
</evidence>
<dbReference type="SUPFAM" id="SSF57850">
    <property type="entry name" value="RING/U-box"/>
    <property type="match status" value="1"/>
</dbReference>
<feature type="compositionally biased region" description="Acidic residues" evidence="9">
    <location>
        <begin position="62"/>
        <end position="85"/>
    </location>
</feature>
<evidence type="ECO:0000313" key="14">
    <source>
        <dbReference type="EMBL" id="GAT55765.1"/>
    </source>
</evidence>
<keyword evidence="4" id="KW-0805">Transcription regulation</keyword>
<dbReference type="Pfam" id="PF00569">
    <property type="entry name" value="ZZ"/>
    <property type="match status" value="1"/>
</dbReference>
<dbReference type="PANTHER" id="PTHR12802:SF41">
    <property type="entry name" value="BRAHMA ASSOCIATED PROTEIN 155 KDA"/>
    <property type="match status" value="1"/>
</dbReference>
<evidence type="ECO:0000256" key="2">
    <source>
        <dbReference type="ARBA" id="ARBA00022771"/>
    </source>
</evidence>
<dbReference type="SUPFAM" id="SSF46689">
    <property type="entry name" value="Homeodomain-like"/>
    <property type="match status" value="2"/>
</dbReference>
<dbReference type="Proteomes" id="UP000815677">
    <property type="component" value="Unassembled WGS sequence"/>
</dbReference>